<dbReference type="InterPro" id="IPR001787">
    <property type="entry name" value="Ribosomal_bL21"/>
</dbReference>
<gene>
    <name evidence="4 7" type="primary">rplU</name>
    <name evidence="7" type="ORF">COV10_02845</name>
</gene>
<dbReference type="GO" id="GO:1990904">
    <property type="term" value="C:ribonucleoprotein complex"/>
    <property type="evidence" value="ECO:0007669"/>
    <property type="project" value="UniProtKB-KW"/>
</dbReference>
<comment type="function">
    <text evidence="4 5">This protein binds to 23S rRNA in the presence of protein L20.</text>
</comment>
<keyword evidence="4 5" id="KW-0694">RNA-binding</keyword>
<keyword evidence="3 4" id="KW-0687">Ribonucleoprotein</keyword>
<dbReference type="Pfam" id="PF00829">
    <property type="entry name" value="Ribosomal_L21p"/>
    <property type="match status" value="1"/>
</dbReference>
<evidence type="ECO:0000256" key="4">
    <source>
        <dbReference type="HAMAP-Rule" id="MF_01363"/>
    </source>
</evidence>
<protein>
    <recommendedName>
        <fullName evidence="4">Large ribosomal subunit protein bL21</fullName>
    </recommendedName>
</protein>
<dbReference type="GO" id="GO:0005840">
    <property type="term" value="C:ribosome"/>
    <property type="evidence" value="ECO:0007669"/>
    <property type="project" value="UniProtKB-KW"/>
</dbReference>
<reference evidence="7 8" key="1">
    <citation type="submission" date="2017-09" db="EMBL/GenBank/DDBJ databases">
        <title>Depth-based differentiation of microbial function through sediment-hosted aquifers and enrichment of novel symbionts in the deep terrestrial subsurface.</title>
        <authorList>
            <person name="Probst A.J."/>
            <person name="Ladd B."/>
            <person name="Jarett J.K."/>
            <person name="Geller-Mcgrath D.E."/>
            <person name="Sieber C.M."/>
            <person name="Emerson J.B."/>
            <person name="Anantharaman K."/>
            <person name="Thomas B.C."/>
            <person name="Malmstrom R."/>
            <person name="Stieglmeier M."/>
            <person name="Klingl A."/>
            <person name="Woyke T."/>
            <person name="Ryan C.M."/>
            <person name="Banfield J.F."/>
        </authorList>
    </citation>
    <scope>NUCLEOTIDE SEQUENCE [LARGE SCALE GENOMIC DNA]</scope>
    <source>
        <strain evidence="7">CG10_big_fil_rev_8_21_14_0_10_51_16</strain>
    </source>
</reference>
<dbReference type="EMBL" id="PCYI01000019">
    <property type="protein sequence ID" value="PIR44796.1"/>
    <property type="molecule type" value="Genomic_DNA"/>
</dbReference>
<evidence type="ECO:0000256" key="2">
    <source>
        <dbReference type="ARBA" id="ARBA00022980"/>
    </source>
</evidence>
<comment type="subunit">
    <text evidence="4">Part of the 50S ribosomal subunit. Contacts protein L20.</text>
</comment>
<dbReference type="HAMAP" id="MF_01363">
    <property type="entry name" value="Ribosomal_bL21"/>
    <property type="match status" value="1"/>
</dbReference>
<dbReference type="GO" id="GO:0019843">
    <property type="term" value="F:rRNA binding"/>
    <property type="evidence" value="ECO:0007669"/>
    <property type="project" value="UniProtKB-UniRule"/>
</dbReference>
<proteinExistence type="inferred from homology"/>
<evidence type="ECO:0000256" key="1">
    <source>
        <dbReference type="ARBA" id="ARBA00008563"/>
    </source>
</evidence>
<feature type="compositionally biased region" description="Basic residues" evidence="6">
    <location>
        <begin position="92"/>
        <end position="101"/>
    </location>
</feature>
<keyword evidence="4 5" id="KW-0699">rRNA-binding</keyword>
<dbReference type="GO" id="GO:0005737">
    <property type="term" value="C:cytoplasm"/>
    <property type="evidence" value="ECO:0007669"/>
    <property type="project" value="UniProtKB-ARBA"/>
</dbReference>
<dbReference type="InterPro" id="IPR036164">
    <property type="entry name" value="bL21-like_sf"/>
</dbReference>
<evidence type="ECO:0000313" key="7">
    <source>
        <dbReference type="EMBL" id="PIR44796.1"/>
    </source>
</evidence>
<comment type="similarity">
    <text evidence="1 4 5">Belongs to the bacterial ribosomal protein bL21 family.</text>
</comment>
<dbReference type="GO" id="GO:0003735">
    <property type="term" value="F:structural constituent of ribosome"/>
    <property type="evidence" value="ECO:0007669"/>
    <property type="project" value="InterPro"/>
</dbReference>
<comment type="caution">
    <text evidence="7">The sequence shown here is derived from an EMBL/GenBank/DDBJ whole genome shotgun (WGS) entry which is preliminary data.</text>
</comment>
<sequence>MEKKAVIKTGGKQYLVEPGALLTIEKLDGSETMEEGGSISFDEVLMVLDGDEPKVGTPTVEGASVSATFLGNGRNKKVETLKYKSKSNYQKRYGHKQPHSKVRIEAIK</sequence>
<dbReference type="AlphaFoldDB" id="A0A2H0REI5"/>
<dbReference type="Proteomes" id="UP000228767">
    <property type="component" value="Unassembled WGS sequence"/>
</dbReference>
<accession>A0A2H0REI5</accession>
<dbReference type="PANTHER" id="PTHR21349:SF0">
    <property type="entry name" value="LARGE RIBOSOMAL SUBUNIT PROTEIN BL21M"/>
    <property type="match status" value="1"/>
</dbReference>
<evidence type="ECO:0000313" key="8">
    <source>
        <dbReference type="Proteomes" id="UP000228767"/>
    </source>
</evidence>
<dbReference type="InterPro" id="IPR028909">
    <property type="entry name" value="bL21-like"/>
</dbReference>
<dbReference type="PANTHER" id="PTHR21349">
    <property type="entry name" value="50S RIBOSOMAL PROTEIN L21"/>
    <property type="match status" value="1"/>
</dbReference>
<dbReference type="NCBIfam" id="TIGR00061">
    <property type="entry name" value="L21"/>
    <property type="match status" value="1"/>
</dbReference>
<name>A0A2H0REI5_9BACT</name>
<dbReference type="GO" id="GO:0006412">
    <property type="term" value="P:translation"/>
    <property type="evidence" value="ECO:0007669"/>
    <property type="project" value="UniProtKB-UniRule"/>
</dbReference>
<feature type="region of interest" description="Disordered" evidence="6">
    <location>
        <begin position="89"/>
        <end position="108"/>
    </location>
</feature>
<keyword evidence="2 4" id="KW-0689">Ribosomal protein</keyword>
<organism evidence="7 8">
    <name type="scientific">Candidatus Vogelbacteria bacterium CG10_big_fil_rev_8_21_14_0_10_51_16</name>
    <dbReference type="NCBI Taxonomy" id="1975045"/>
    <lineage>
        <taxon>Bacteria</taxon>
        <taxon>Candidatus Vogeliibacteriota</taxon>
    </lineage>
</organism>
<evidence type="ECO:0000256" key="6">
    <source>
        <dbReference type="SAM" id="MobiDB-lite"/>
    </source>
</evidence>
<evidence type="ECO:0000256" key="3">
    <source>
        <dbReference type="ARBA" id="ARBA00023274"/>
    </source>
</evidence>
<evidence type="ECO:0000256" key="5">
    <source>
        <dbReference type="RuleBase" id="RU000562"/>
    </source>
</evidence>
<dbReference type="SUPFAM" id="SSF141091">
    <property type="entry name" value="L21p-like"/>
    <property type="match status" value="1"/>
</dbReference>